<feature type="transmembrane region" description="Helical" evidence="4">
    <location>
        <begin position="416"/>
        <end position="436"/>
    </location>
</feature>
<dbReference type="OrthoDB" id="408683at2759"/>
<evidence type="ECO:0000256" key="1">
    <source>
        <dbReference type="ARBA" id="ARBA00005736"/>
    </source>
</evidence>
<feature type="compositionally biased region" description="Basic and acidic residues" evidence="3">
    <location>
        <begin position="226"/>
        <end position="239"/>
    </location>
</feature>
<feature type="compositionally biased region" description="Polar residues" evidence="3">
    <location>
        <begin position="7"/>
        <end position="25"/>
    </location>
</feature>
<feature type="transmembrane region" description="Helical" evidence="4">
    <location>
        <begin position="347"/>
        <end position="378"/>
    </location>
</feature>
<keyword evidence="2" id="KW-0819">tRNA processing</keyword>
<feature type="transmembrane region" description="Helical" evidence="4">
    <location>
        <begin position="390"/>
        <end position="410"/>
    </location>
</feature>
<dbReference type="PANTHER" id="PTHR21027">
    <property type="entry name" value="TRNA-SPLICING ENDONUCLEASE SUBUNIT SEN54"/>
    <property type="match status" value="1"/>
</dbReference>
<accession>A0A812E4W2</accession>
<dbReference type="Proteomes" id="UP000597762">
    <property type="component" value="Unassembled WGS sequence"/>
</dbReference>
<dbReference type="GO" id="GO:0000214">
    <property type="term" value="C:tRNA-intron endonuclease complex"/>
    <property type="evidence" value="ECO:0007669"/>
    <property type="project" value="TreeGrafter"/>
</dbReference>
<dbReference type="InterPro" id="IPR024336">
    <property type="entry name" value="tRNA_splic_suSen54_N"/>
</dbReference>
<protein>
    <submittedName>
        <fullName evidence="6">TSEN54</fullName>
    </submittedName>
</protein>
<gene>
    <name evidence="6" type="ORF">SPHA_66312</name>
</gene>
<sequence>MEEPVASISNDLSDCPSNSDVNTVTDPKLDFMKYFKPNTILSGEELYNHSKRAEKSIPSKGGHKDFEPDESCLQAKKMNMFYSRMETLLTEPRTEKLGSLLVGIWDPEKNLVEYKKDARKFWAKMGFVDEKRKWLYPEEALYLMEINCLEVYNNEVPLSLQEAYHIFIRTPENRNQYQVYAHLRRLGYSVIRHQGRSDTSQYEQSLKLDQYLKDGHNKKRKICKNNSDDKSFNPEKDNGTESPNTEGNLYSVTVPLLGKPLPEGNLYFDIQEYRETVLWDGEVTPLVAPEDATSTDAILKKLQIVKHAQLHVCSMAKRLCIYSYFVLNISLSFFFPSSFFLSSHFSFFHFFFLFFFLLSFVSFFLSFFCLLSFILFLLSSLFFFLSFASFFLFFFFFLFFLSLLSFLFLFPPFPSYISFLDSFFFLFSLLFLSSFYSPLFLPFSFCFFSSLFRPLPSFICFLYYFLFPFSHLFFLSLLFLLFLFITFFLYFLFFLSLPSLFSLSSFSQQCADTCLL</sequence>
<evidence type="ECO:0000256" key="2">
    <source>
        <dbReference type="ARBA" id="ARBA00022694"/>
    </source>
</evidence>
<keyword evidence="7" id="KW-1185">Reference proteome</keyword>
<dbReference type="GO" id="GO:0000379">
    <property type="term" value="P:tRNA-type intron splice site recognition and cleavage"/>
    <property type="evidence" value="ECO:0007669"/>
    <property type="project" value="TreeGrafter"/>
</dbReference>
<comment type="similarity">
    <text evidence="1">Belongs to the SEN54 family.</text>
</comment>
<dbReference type="PANTHER" id="PTHR21027:SF1">
    <property type="entry name" value="TRNA-SPLICING ENDONUCLEASE SUBUNIT SEN54"/>
    <property type="match status" value="1"/>
</dbReference>
<organism evidence="6 7">
    <name type="scientific">Acanthosepion pharaonis</name>
    <name type="common">Pharaoh cuttlefish</name>
    <name type="synonym">Sepia pharaonis</name>
    <dbReference type="NCBI Taxonomy" id="158019"/>
    <lineage>
        <taxon>Eukaryota</taxon>
        <taxon>Metazoa</taxon>
        <taxon>Spiralia</taxon>
        <taxon>Lophotrochozoa</taxon>
        <taxon>Mollusca</taxon>
        <taxon>Cephalopoda</taxon>
        <taxon>Coleoidea</taxon>
        <taxon>Decapodiformes</taxon>
        <taxon>Sepiida</taxon>
        <taxon>Sepiina</taxon>
        <taxon>Sepiidae</taxon>
        <taxon>Acanthosepion</taxon>
    </lineage>
</organism>
<dbReference type="AlphaFoldDB" id="A0A812E4W2"/>
<evidence type="ECO:0000256" key="4">
    <source>
        <dbReference type="SAM" id="Phobius"/>
    </source>
</evidence>
<feature type="domain" description="tRNA-splicing endonuclease subunit Sen54 N-terminal" evidence="5">
    <location>
        <begin position="87"/>
        <end position="152"/>
    </location>
</feature>
<feature type="region of interest" description="Disordered" evidence="3">
    <location>
        <begin position="1"/>
        <end position="25"/>
    </location>
</feature>
<evidence type="ECO:0000256" key="3">
    <source>
        <dbReference type="SAM" id="MobiDB-lite"/>
    </source>
</evidence>
<feature type="transmembrane region" description="Helical" evidence="4">
    <location>
        <begin position="472"/>
        <end position="495"/>
    </location>
</feature>
<dbReference type="Pfam" id="PF12928">
    <property type="entry name" value="tRNA_int_end_N2"/>
    <property type="match status" value="1"/>
</dbReference>
<keyword evidence="4" id="KW-0812">Transmembrane</keyword>
<reference evidence="6" key="1">
    <citation type="submission" date="2021-01" db="EMBL/GenBank/DDBJ databases">
        <authorList>
            <person name="Li R."/>
            <person name="Bekaert M."/>
        </authorList>
    </citation>
    <scope>NUCLEOTIDE SEQUENCE</scope>
    <source>
        <strain evidence="6">Farmed</strain>
    </source>
</reference>
<evidence type="ECO:0000313" key="6">
    <source>
        <dbReference type="EMBL" id="CAE1315388.1"/>
    </source>
</evidence>
<evidence type="ECO:0000313" key="7">
    <source>
        <dbReference type="Proteomes" id="UP000597762"/>
    </source>
</evidence>
<dbReference type="InterPro" id="IPR024337">
    <property type="entry name" value="tRNA_splic_suSen54"/>
</dbReference>
<dbReference type="EMBL" id="CAHIKZ030004782">
    <property type="protein sequence ID" value="CAE1315388.1"/>
    <property type="molecule type" value="Genomic_DNA"/>
</dbReference>
<feature type="transmembrane region" description="Helical" evidence="4">
    <location>
        <begin position="319"/>
        <end position="341"/>
    </location>
</feature>
<evidence type="ECO:0000259" key="5">
    <source>
        <dbReference type="Pfam" id="PF12928"/>
    </source>
</evidence>
<proteinExistence type="inferred from homology"/>
<comment type="caution">
    <text evidence="6">The sequence shown here is derived from an EMBL/GenBank/DDBJ whole genome shotgun (WGS) entry which is preliminary data.</text>
</comment>
<keyword evidence="4" id="KW-0472">Membrane</keyword>
<name>A0A812E4W2_ACAPH</name>
<keyword evidence="4" id="KW-1133">Transmembrane helix</keyword>
<feature type="region of interest" description="Disordered" evidence="3">
    <location>
        <begin position="219"/>
        <end position="247"/>
    </location>
</feature>